<dbReference type="SUPFAM" id="SSF53098">
    <property type="entry name" value="Ribonuclease H-like"/>
    <property type="match status" value="1"/>
</dbReference>
<dbReference type="InterPro" id="IPR052160">
    <property type="entry name" value="Gypsy_RT_Integrase-like"/>
</dbReference>
<evidence type="ECO:0000313" key="2">
    <source>
        <dbReference type="Proteomes" id="UP000076858"/>
    </source>
</evidence>
<comment type="caution">
    <text evidence="1">The sequence shown here is derived from an EMBL/GenBank/DDBJ whole genome shotgun (WGS) entry which is preliminary data.</text>
</comment>
<dbReference type="PANTHER" id="PTHR47266">
    <property type="entry name" value="ENDONUCLEASE-RELATED"/>
    <property type="match status" value="1"/>
</dbReference>
<gene>
    <name evidence="1" type="ORF">APZ42_004115</name>
</gene>
<keyword evidence="2" id="KW-1185">Reference proteome</keyword>
<name>A0A164H903_9CRUS</name>
<protein>
    <recommendedName>
        <fullName evidence="3">Integrase catalytic domain-containing protein</fullName>
    </recommendedName>
</protein>
<accession>A0A164H903</accession>
<dbReference type="EMBL" id="LRGB01012443">
    <property type="protein sequence ID" value="KZR99859.1"/>
    <property type="molecule type" value="Genomic_DNA"/>
</dbReference>
<organism evidence="1 2">
    <name type="scientific">Daphnia magna</name>
    <dbReference type="NCBI Taxonomy" id="35525"/>
    <lineage>
        <taxon>Eukaryota</taxon>
        <taxon>Metazoa</taxon>
        <taxon>Ecdysozoa</taxon>
        <taxon>Arthropoda</taxon>
        <taxon>Crustacea</taxon>
        <taxon>Branchiopoda</taxon>
        <taxon>Diplostraca</taxon>
        <taxon>Cladocera</taxon>
        <taxon>Anomopoda</taxon>
        <taxon>Daphniidae</taxon>
        <taxon>Daphnia</taxon>
    </lineage>
</organism>
<sequence>MLSMYVNSLHNDWDEFIDFVTFAYNTSRQESTGFSPFFLLYGREAVLPIDVALENNPEKDLDVGDSSDRARTLTTNLSAIREKVK</sequence>
<dbReference type="InterPro" id="IPR012337">
    <property type="entry name" value="RNaseH-like_sf"/>
</dbReference>
<dbReference type="GO" id="GO:0003676">
    <property type="term" value="F:nucleic acid binding"/>
    <property type="evidence" value="ECO:0007669"/>
    <property type="project" value="InterPro"/>
</dbReference>
<proteinExistence type="predicted"/>
<dbReference type="Proteomes" id="UP000076858">
    <property type="component" value="Unassembled WGS sequence"/>
</dbReference>
<dbReference type="Gene3D" id="3.30.420.10">
    <property type="entry name" value="Ribonuclease H-like superfamily/Ribonuclease H"/>
    <property type="match status" value="1"/>
</dbReference>
<evidence type="ECO:0008006" key="3">
    <source>
        <dbReference type="Google" id="ProtNLM"/>
    </source>
</evidence>
<reference evidence="1 2" key="1">
    <citation type="submission" date="2016-03" db="EMBL/GenBank/DDBJ databases">
        <title>EvidentialGene: Evidence-directed Construction of Genes on Genomes.</title>
        <authorList>
            <person name="Gilbert D.G."/>
            <person name="Choi J.-H."/>
            <person name="Mockaitis K."/>
            <person name="Colbourne J."/>
            <person name="Pfrender M."/>
        </authorList>
    </citation>
    <scope>NUCLEOTIDE SEQUENCE [LARGE SCALE GENOMIC DNA]</scope>
    <source>
        <strain evidence="1 2">Xinb3</strain>
        <tissue evidence="1">Complete organism</tissue>
    </source>
</reference>
<evidence type="ECO:0000313" key="1">
    <source>
        <dbReference type="EMBL" id="KZR99859.1"/>
    </source>
</evidence>
<dbReference type="InterPro" id="IPR036397">
    <property type="entry name" value="RNaseH_sf"/>
</dbReference>
<dbReference type="AlphaFoldDB" id="A0A164H903"/>